<dbReference type="GeneID" id="586154"/>
<dbReference type="InterPro" id="IPR017868">
    <property type="entry name" value="Filamin/ABP280_repeat-like"/>
</dbReference>
<keyword evidence="10" id="KW-1185">Reference proteome</keyword>
<proteinExistence type="predicted"/>
<dbReference type="AlphaFoldDB" id="A0A7M7LTF2"/>
<feature type="domain" description="HECT" evidence="8">
    <location>
        <begin position="639"/>
        <end position="976"/>
    </location>
</feature>
<accession>A0A7M7LTF2</accession>
<evidence type="ECO:0000256" key="3">
    <source>
        <dbReference type="ARBA" id="ARBA00012485"/>
    </source>
</evidence>
<dbReference type="GO" id="GO:0005829">
    <property type="term" value="C:cytosol"/>
    <property type="evidence" value="ECO:0000318"/>
    <property type="project" value="GO_Central"/>
</dbReference>
<dbReference type="InterPro" id="IPR014756">
    <property type="entry name" value="Ig_E-set"/>
</dbReference>
<sequence length="976" mass="110769">MADETTTVFKYLSRLLLCILIYVVLKTAFSQLFSSEEEAPFQTWLKGNELTHLEKQLRDAGCVSVEEAAQLDVNQRALRRLKQRDKEHLESAIEDLQDQLLLNQWLEDYSSLSLLPKLDDLDITAYSELHKVLDLDLDDITQDDEDPLKSIAVYLELNNLQRAVEKQMASDRPYELDFSLARRMWSGITHFVQTFGNVTLATLICAVGFAWVNGNYRTAQASGVSSRSRNAPIIDYITGSLVDPCGCLVDWGWEGSVPVGDTMSFTIKFYQRNGMKYAISDADQLAIEILVGQQRMACSVEYSETDYNLVKCAFTVRRSGLYNISIRLGPTPIKGSPFIREFLAGDVDPHKTGFVQHSSTVVVTQGLLHGLQVEPRDQFGNTCSPERWSKGHDDGDKRWHGFELKVTRVGDQEFDSFSPLYDIAPVRESQCISMIIKLDLAGCYKATATYHGTQLMNGDFNVLVLNETDIAKVSKTIKKKHVDSWYEATLLATNKEKLRKPRKVYCYISSKQFTIKEYYLMVIPKRLFTFRVCPATKFHFEGGEVDQSVPVFSIDDGGQPPIKLASKHRDIMAATFTKFLLMNIGGSETFQDKQKCFYSEVIKHHNRKLSVISLVIDRHNLLESSMKATKSLSTSEWCKKFDIHFVNEEGQDWGGLMREWVNLLCVSLFDPENKLFKRFEDDNNQALVHPNPNRPTYLSKLKYYEFAGKLIGKCLFESSVPTATASQMVVKARFTRSFLAQLIGLRVTHKYFETDDSEFFTTKVRYIRDNEVESMELNFSEEVYDAEGHLEQVVELLPGGSSLQVTEDNKMQYLDLLAQYRLSTSVQEEIDAFLKGLNDLIPDNLLSMFDENELELLICGTCCFDLADLKAHHILAGAGPQFRKMIEWFWIVIASFTQEEMSRLLQFTTGCSQLPPGGFAELRPKFQLVAAPTHGILPTAHTCFNQLCLPTYDTIEHLQKSIVLAITEGNVGFGMA</sequence>
<evidence type="ECO:0000313" key="10">
    <source>
        <dbReference type="Proteomes" id="UP000007110"/>
    </source>
</evidence>
<dbReference type="GO" id="GO:0043066">
    <property type="term" value="P:negative regulation of apoptotic process"/>
    <property type="evidence" value="ECO:0000318"/>
    <property type="project" value="GO_Central"/>
</dbReference>
<dbReference type="PROSITE" id="PS50237">
    <property type="entry name" value="HECT"/>
    <property type="match status" value="1"/>
</dbReference>
<dbReference type="Pfam" id="PF00632">
    <property type="entry name" value="HECT"/>
    <property type="match status" value="1"/>
</dbReference>
<dbReference type="InterPro" id="IPR013783">
    <property type="entry name" value="Ig-like_fold"/>
</dbReference>
<dbReference type="KEGG" id="spu:586154"/>
<dbReference type="SMART" id="SM00119">
    <property type="entry name" value="HECTc"/>
    <property type="match status" value="1"/>
</dbReference>
<dbReference type="PROSITE" id="PS50194">
    <property type="entry name" value="FILAMIN_REPEAT"/>
    <property type="match status" value="1"/>
</dbReference>
<reference evidence="10" key="1">
    <citation type="submission" date="2015-02" db="EMBL/GenBank/DDBJ databases">
        <title>Genome sequencing for Strongylocentrotus purpuratus.</title>
        <authorList>
            <person name="Murali S."/>
            <person name="Liu Y."/>
            <person name="Vee V."/>
            <person name="English A."/>
            <person name="Wang M."/>
            <person name="Skinner E."/>
            <person name="Han Y."/>
            <person name="Muzny D.M."/>
            <person name="Worley K.C."/>
            <person name="Gibbs R.A."/>
        </authorList>
    </citation>
    <scope>NUCLEOTIDE SEQUENCE</scope>
</reference>
<dbReference type="CDD" id="cd00078">
    <property type="entry name" value="HECTc"/>
    <property type="match status" value="1"/>
</dbReference>
<dbReference type="InParanoid" id="A0A7M7LTF2"/>
<dbReference type="OrthoDB" id="6057829at2759"/>
<evidence type="ECO:0000259" key="8">
    <source>
        <dbReference type="PROSITE" id="PS50237"/>
    </source>
</evidence>
<dbReference type="FunFam" id="3.30.2160.10:FF:000008">
    <property type="entry name" value="Apoptosis-resistant E3 ubiquitin protein ligase 1"/>
    <property type="match status" value="1"/>
</dbReference>
<evidence type="ECO:0000256" key="4">
    <source>
        <dbReference type="ARBA" id="ARBA00022679"/>
    </source>
</evidence>
<dbReference type="InterPro" id="IPR050409">
    <property type="entry name" value="E3_ubiq-protein_ligase"/>
</dbReference>
<evidence type="ECO:0000256" key="5">
    <source>
        <dbReference type="ARBA" id="ARBA00022786"/>
    </source>
</evidence>
<dbReference type="EnsemblMetazoa" id="XM_011676563">
    <property type="protein sequence ID" value="XP_011674865"/>
    <property type="gene ID" value="LOC586154"/>
</dbReference>
<dbReference type="Gene3D" id="3.90.1750.10">
    <property type="entry name" value="Hect, E3 ligase catalytic domains"/>
    <property type="match status" value="1"/>
</dbReference>
<dbReference type="InterPro" id="IPR035983">
    <property type="entry name" value="Hect_E3_ubiquitin_ligase"/>
</dbReference>
<dbReference type="GO" id="GO:0005737">
    <property type="term" value="C:cytoplasm"/>
    <property type="evidence" value="ECO:0000318"/>
    <property type="project" value="GO_Central"/>
</dbReference>
<dbReference type="InterPro" id="IPR058738">
    <property type="entry name" value="PH-like_AREL1"/>
</dbReference>
<dbReference type="GO" id="GO:0006511">
    <property type="term" value="P:ubiquitin-dependent protein catabolic process"/>
    <property type="evidence" value="ECO:0000318"/>
    <property type="project" value="GO_Central"/>
</dbReference>
<dbReference type="Proteomes" id="UP000007110">
    <property type="component" value="Unassembled WGS sequence"/>
</dbReference>
<dbReference type="Gene3D" id="2.60.40.10">
    <property type="entry name" value="Immunoglobulins"/>
    <property type="match status" value="1"/>
</dbReference>
<dbReference type="Pfam" id="PF25916">
    <property type="entry name" value="AREL1_PH-like"/>
    <property type="match status" value="1"/>
</dbReference>
<dbReference type="Gene3D" id="3.30.2160.10">
    <property type="entry name" value="Hect, E3 ligase catalytic domain"/>
    <property type="match status" value="1"/>
</dbReference>
<dbReference type="PANTHER" id="PTHR11254:SF340">
    <property type="entry name" value="APOPTOSIS-RESISTANT E3 UBIQUITIN PROTEIN LIGASE 1"/>
    <property type="match status" value="1"/>
</dbReference>
<dbReference type="OMA" id="ASYEKCM"/>
<organism evidence="9 10">
    <name type="scientific">Strongylocentrotus purpuratus</name>
    <name type="common">Purple sea urchin</name>
    <dbReference type="NCBI Taxonomy" id="7668"/>
    <lineage>
        <taxon>Eukaryota</taxon>
        <taxon>Metazoa</taxon>
        <taxon>Echinodermata</taxon>
        <taxon>Eleutherozoa</taxon>
        <taxon>Echinozoa</taxon>
        <taxon>Echinoidea</taxon>
        <taxon>Euechinoidea</taxon>
        <taxon>Echinacea</taxon>
        <taxon>Camarodonta</taxon>
        <taxon>Echinidea</taxon>
        <taxon>Strongylocentrotidae</taxon>
        <taxon>Strongylocentrotus</taxon>
    </lineage>
</organism>
<dbReference type="SUPFAM" id="SSF56204">
    <property type="entry name" value="Hect, E3 ligase catalytic domain"/>
    <property type="match status" value="1"/>
</dbReference>
<keyword evidence="4" id="KW-0808">Transferase</keyword>
<comment type="pathway">
    <text evidence="2">Protein modification; protein ubiquitination.</text>
</comment>
<protein>
    <recommendedName>
        <fullName evidence="3">HECT-type E3 ubiquitin transferase</fullName>
        <ecNumber evidence="3">2.3.2.26</ecNumber>
    </recommendedName>
</protein>
<comment type="catalytic activity">
    <reaction evidence="1">
        <text>S-ubiquitinyl-[E2 ubiquitin-conjugating enzyme]-L-cysteine + [acceptor protein]-L-lysine = [E2 ubiquitin-conjugating enzyme]-L-cysteine + N(6)-ubiquitinyl-[acceptor protein]-L-lysine.</text>
        <dbReference type="EC" id="2.3.2.26"/>
    </reaction>
</comment>
<name>A0A7M7LTF2_STRPU</name>
<dbReference type="EC" id="2.3.2.26" evidence="3"/>
<dbReference type="Gene3D" id="3.30.2410.10">
    <property type="entry name" value="Hect, E3 ligase catalytic domain"/>
    <property type="match status" value="1"/>
</dbReference>
<dbReference type="InterPro" id="IPR000569">
    <property type="entry name" value="HECT_dom"/>
</dbReference>
<dbReference type="RefSeq" id="XP_011674865.1">
    <property type="nucleotide sequence ID" value="XM_011676563.2"/>
</dbReference>
<evidence type="ECO:0000256" key="7">
    <source>
        <dbReference type="PROSITE-ProRule" id="PRU00104"/>
    </source>
</evidence>
<reference evidence="9" key="2">
    <citation type="submission" date="2021-01" db="UniProtKB">
        <authorList>
            <consortium name="EnsemblMetazoa"/>
        </authorList>
    </citation>
    <scope>IDENTIFICATION</scope>
</reference>
<evidence type="ECO:0000256" key="1">
    <source>
        <dbReference type="ARBA" id="ARBA00000885"/>
    </source>
</evidence>
<dbReference type="SUPFAM" id="SSF81296">
    <property type="entry name" value="E set domains"/>
    <property type="match status" value="1"/>
</dbReference>
<keyword evidence="5 7" id="KW-0833">Ubl conjugation pathway</keyword>
<feature type="repeat" description="Filamin" evidence="6">
    <location>
        <begin position="252"/>
        <end position="342"/>
    </location>
</feature>
<evidence type="ECO:0000313" key="9">
    <source>
        <dbReference type="EnsemblMetazoa" id="XP_011674865"/>
    </source>
</evidence>
<evidence type="ECO:0000256" key="2">
    <source>
        <dbReference type="ARBA" id="ARBA00004906"/>
    </source>
</evidence>
<dbReference type="PANTHER" id="PTHR11254">
    <property type="entry name" value="HECT DOMAIN UBIQUITIN-PROTEIN LIGASE"/>
    <property type="match status" value="1"/>
</dbReference>
<dbReference type="GO" id="GO:0061630">
    <property type="term" value="F:ubiquitin protein ligase activity"/>
    <property type="evidence" value="ECO:0000318"/>
    <property type="project" value="GO_Central"/>
</dbReference>
<feature type="active site" description="Glycyl thioester intermediate" evidence="7">
    <location>
        <position position="943"/>
    </location>
</feature>
<evidence type="ECO:0000256" key="6">
    <source>
        <dbReference type="PROSITE-ProRule" id="PRU00087"/>
    </source>
</evidence>
<dbReference type="FunCoup" id="A0A7M7LTF2">
    <property type="interactions" value="1672"/>
</dbReference>